<evidence type="ECO:0000256" key="4">
    <source>
        <dbReference type="ARBA" id="ARBA00023284"/>
    </source>
</evidence>
<dbReference type="Gene3D" id="3.40.30.10">
    <property type="entry name" value="Glutaredoxin"/>
    <property type="match status" value="1"/>
</dbReference>
<dbReference type="PRINTS" id="PR00421">
    <property type="entry name" value="THIOREDOXIN"/>
</dbReference>
<reference evidence="8 9" key="1">
    <citation type="journal article" date="2011" name="PLoS Pathog.">
        <title>Endophytic Life Strategies Decoded by Genome and Transcriptome Analyses of the Mutualistic Root Symbiont Piriformospora indica.</title>
        <authorList>
            <person name="Zuccaro A."/>
            <person name="Lahrmann U."/>
            <person name="Guldener U."/>
            <person name="Langen G."/>
            <person name="Pfiffi S."/>
            <person name="Biedenkopf D."/>
            <person name="Wong P."/>
            <person name="Samans B."/>
            <person name="Grimm C."/>
            <person name="Basiewicz M."/>
            <person name="Murat C."/>
            <person name="Martin F."/>
            <person name="Kogel K.H."/>
        </authorList>
    </citation>
    <scope>NUCLEOTIDE SEQUENCE [LARGE SCALE GENOMIC DNA]</scope>
    <source>
        <strain evidence="8 9">DSM 11827</strain>
    </source>
</reference>
<gene>
    <name evidence="8" type="ORF">PIIN_04520</name>
</gene>
<dbReference type="InParanoid" id="G4TGY9"/>
<keyword evidence="4 6" id="KW-0676">Redox-active center</keyword>
<feature type="domain" description="Thioredoxin" evidence="7">
    <location>
        <begin position="1"/>
        <end position="98"/>
    </location>
</feature>
<keyword evidence="3 6" id="KW-1015">Disulfide bond</keyword>
<dbReference type="OrthoDB" id="2121326at2759"/>
<dbReference type="InterPro" id="IPR005746">
    <property type="entry name" value="Thioredoxin"/>
</dbReference>
<evidence type="ECO:0000313" key="9">
    <source>
        <dbReference type="Proteomes" id="UP000007148"/>
    </source>
</evidence>
<dbReference type="EMBL" id="CAFZ01000087">
    <property type="protein sequence ID" value="CCA70583.1"/>
    <property type="molecule type" value="Genomic_DNA"/>
</dbReference>
<keyword evidence="1" id="KW-0813">Transport</keyword>
<evidence type="ECO:0000313" key="8">
    <source>
        <dbReference type="EMBL" id="CCA70583.1"/>
    </source>
</evidence>
<dbReference type="AlphaFoldDB" id="G4TGY9"/>
<dbReference type="GO" id="GO:0005737">
    <property type="term" value="C:cytoplasm"/>
    <property type="evidence" value="ECO:0007669"/>
    <property type="project" value="TreeGrafter"/>
</dbReference>
<feature type="active site" description="Nucleophile" evidence="5">
    <location>
        <position position="18"/>
    </location>
</feature>
<accession>G4TGY9</accession>
<evidence type="ECO:0000256" key="1">
    <source>
        <dbReference type="ARBA" id="ARBA00022448"/>
    </source>
</evidence>
<keyword evidence="9" id="KW-1185">Reference proteome</keyword>
<dbReference type="InterPro" id="IPR036249">
    <property type="entry name" value="Thioredoxin-like_sf"/>
</dbReference>
<feature type="site" description="Contributes to redox potential value" evidence="5">
    <location>
        <position position="19"/>
    </location>
</feature>
<keyword evidence="2" id="KW-0249">Electron transport</keyword>
<dbReference type="PROSITE" id="PS51352">
    <property type="entry name" value="THIOREDOXIN_2"/>
    <property type="match status" value="1"/>
</dbReference>
<dbReference type="PIRSF" id="PIRSF000077">
    <property type="entry name" value="Thioredoxin"/>
    <property type="match status" value="1"/>
</dbReference>
<dbReference type="GO" id="GO:0015035">
    <property type="term" value="F:protein-disulfide reductase activity"/>
    <property type="evidence" value="ECO:0007669"/>
    <property type="project" value="InterPro"/>
</dbReference>
<comment type="caution">
    <text evidence="8">The sequence shown here is derived from an EMBL/GenBank/DDBJ whole genome shotgun (WGS) entry which is preliminary data.</text>
</comment>
<dbReference type="HOGENOM" id="CLU_090389_10_4_1"/>
<evidence type="ECO:0000259" key="7">
    <source>
        <dbReference type="PROSITE" id="PS51352"/>
    </source>
</evidence>
<dbReference type="SUPFAM" id="SSF52833">
    <property type="entry name" value="Thioredoxin-like"/>
    <property type="match status" value="1"/>
</dbReference>
<protein>
    <recommendedName>
        <fullName evidence="7">Thioredoxin domain-containing protein</fullName>
    </recommendedName>
</protein>
<evidence type="ECO:0000256" key="5">
    <source>
        <dbReference type="PIRSR" id="PIRSR000077-1"/>
    </source>
</evidence>
<dbReference type="PANTHER" id="PTHR45663">
    <property type="entry name" value="GEO12009P1"/>
    <property type="match status" value="1"/>
</dbReference>
<evidence type="ECO:0000256" key="3">
    <source>
        <dbReference type="ARBA" id="ARBA00023157"/>
    </source>
</evidence>
<evidence type="ECO:0000256" key="2">
    <source>
        <dbReference type="ARBA" id="ARBA00022982"/>
    </source>
</evidence>
<evidence type="ECO:0000256" key="6">
    <source>
        <dbReference type="PIRSR" id="PIRSR000077-4"/>
    </source>
</evidence>
<feature type="active site" description="Nucleophile" evidence="5">
    <location>
        <position position="21"/>
    </location>
</feature>
<dbReference type="PANTHER" id="PTHR45663:SF11">
    <property type="entry name" value="GEO12009P1"/>
    <property type="match status" value="1"/>
</dbReference>
<dbReference type="eggNOG" id="KOG0907">
    <property type="taxonomic scope" value="Eukaryota"/>
</dbReference>
<dbReference type="InterPro" id="IPR017937">
    <property type="entry name" value="Thioredoxin_CS"/>
</dbReference>
<dbReference type="Pfam" id="PF00085">
    <property type="entry name" value="Thioredoxin"/>
    <property type="match status" value="1"/>
</dbReference>
<organism evidence="8 9">
    <name type="scientific">Serendipita indica (strain DSM 11827)</name>
    <name type="common">Root endophyte fungus</name>
    <name type="synonym">Piriformospora indica</name>
    <dbReference type="NCBI Taxonomy" id="1109443"/>
    <lineage>
        <taxon>Eukaryota</taxon>
        <taxon>Fungi</taxon>
        <taxon>Dikarya</taxon>
        <taxon>Basidiomycota</taxon>
        <taxon>Agaricomycotina</taxon>
        <taxon>Agaricomycetes</taxon>
        <taxon>Sebacinales</taxon>
        <taxon>Serendipitaceae</taxon>
        <taxon>Serendipita</taxon>
    </lineage>
</organism>
<dbReference type="Proteomes" id="UP000007148">
    <property type="component" value="Unassembled WGS sequence"/>
</dbReference>
<dbReference type="InterPro" id="IPR013766">
    <property type="entry name" value="Thioredoxin_domain"/>
</dbReference>
<feature type="disulfide bond" description="Redox-active" evidence="6">
    <location>
        <begin position="18"/>
        <end position="21"/>
    </location>
</feature>
<dbReference type="PROSITE" id="PS00194">
    <property type="entry name" value="THIOREDOXIN_1"/>
    <property type="match status" value="1"/>
</dbReference>
<feature type="site" description="Deprotonates C-terminal active site Cys" evidence="5">
    <location>
        <position position="12"/>
    </location>
</feature>
<sequence length="98" mass="10895">MKDQDGRLVIVDFYADWCGPCKMLSPILERITSDTTYSNGKEVDLVTINADEEPGLTEKFQVRGLPTVIAFRDGKPIEHFVGAAPANVVQEWIKKLSA</sequence>
<dbReference type="OMA" id="RMFAPTY"/>
<dbReference type="STRING" id="1109443.G4TGY9"/>
<proteinExistence type="predicted"/>
<dbReference type="CDD" id="cd02947">
    <property type="entry name" value="TRX_family"/>
    <property type="match status" value="1"/>
</dbReference>
<name>G4TGY9_SERID</name>
<feature type="site" description="Contributes to redox potential value" evidence="5">
    <location>
        <position position="20"/>
    </location>
</feature>